<comment type="caution">
    <text evidence="3">Lacks conserved residue(s) required for the propagation of feature annotation.</text>
</comment>
<organism evidence="7 8">
    <name type="scientific">Ciona savignyi</name>
    <name type="common">Pacific transparent sea squirt</name>
    <dbReference type="NCBI Taxonomy" id="51511"/>
    <lineage>
        <taxon>Eukaryota</taxon>
        <taxon>Metazoa</taxon>
        <taxon>Chordata</taxon>
        <taxon>Tunicata</taxon>
        <taxon>Ascidiacea</taxon>
        <taxon>Phlebobranchia</taxon>
        <taxon>Cionidae</taxon>
        <taxon>Ciona</taxon>
    </lineage>
</organism>
<dbReference type="PANTHER" id="PTHR24251:SF42">
    <property type="entry name" value="CUB DOMAIN-CONTAINING PROTEIN"/>
    <property type="match status" value="1"/>
</dbReference>
<keyword evidence="5" id="KW-0732">Signal</keyword>
<accession>H2ZEW6</accession>
<sequence length="253" mass="28239">VTLFLLTCSALLTYCQIEEESSVHNVCNQTISAGQGIITSPNFPNNYDPNTYCKWQIRVEDDRTAVVEFRYFNVENSPNCAYDNVQIYNGPSTSHPPLGTFCGPFRPNLVVSTSNRILLTFKSDDSTQKTGFVAAFYSIHLQRAEPNSCGGLLTDDEGSFHSVNFPKSNYPNSMTCVWHIRTSPDRRIVLRFGKMTLESSENCRFDSVTILGGSTDSDTSRFLGRYCKRSETPTDIQSPGNEMYVTFSSDSSG</sequence>
<dbReference type="STRING" id="51511.ENSCSAVP00000016132"/>
<feature type="domain" description="CUB" evidence="6">
    <location>
        <begin position="149"/>
        <end position="253"/>
    </location>
</feature>
<dbReference type="Proteomes" id="UP000007875">
    <property type="component" value="Unassembled WGS sequence"/>
</dbReference>
<dbReference type="InParanoid" id="H2ZEW6"/>
<feature type="region of interest" description="Disordered" evidence="4">
    <location>
        <begin position="233"/>
        <end position="253"/>
    </location>
</feature>
<reference evidence="8" key="1">
    <citation type="submission" date="2003-08" db="EMBL/GenBank/DDBJ databases">
        <authorList>
            <person name="Birren B."/>
            <person name="Nusbaum C."/>
            <person name="Abebe A."/>
            <person name="Abouelleil A."/>
            <person name="Adekoya E."/>
            <person name="Ait-zahra M."/>
            <person name="Allen N."/>
            <person name="Allen T."/>
            <person name="An P."/>
            <person name="Anderson M."/>
            <person name="Anderson S."/>
            <person name="Arachchi H."/>
            <person name="Armbruster J."/>
            <person name="Bachantsang P."/>
            <person name="Baldwin J."/>
            <person name="Barry A."/>
            <person name="Bayul T."/>
            <person name="Blitshsteyn B."/>
            <person name="Bloom T."/>
            <person name="Blye J."/>
            <person name="Boguslavskiy L."/>
            <person name="Borowsky M."/>
            <person name="Boukhgalter B."/>
            <person name="Brunache A."/>
            <person name="Butler J."/>
            <person name="Calixte N."/>
            <person name="Calvo S."/>
            <person name="Camarata J."/>
            <person name="Campo K."/>
            <person name="Chang J."/>
            <person name="Cheshatsang Y."/>
            <person name="Citroen M."/>
            <person name="Collymore A."/>
            <person name="Considine T."/>
            <person name="Cook A."/>
            <person name="Cooke P."/>
            <person name="Corum B."/>
            <person name="Cuomo C."/>
            <person name="David R."/>
            <person name="Dawoe T."/>
            <person name="Degray S."/>
            <person name="Dodge S."/>
            <person name="Dooley K."/>
            <person name="Dorje P."/>
            <person name="Dorjee K."/>
            <person name="Dorris L."/>
            <person name="Duffey N."/>
            <person name="Dupes A."/>
            <person name="Elkins T."/>
            <person name="Engels R."/>
            <person name="Erickson J."/>
            <person name="Farina A."/>
            <person name="Faro S."/>
            <person name="Ferreira P."/>
            <person name="Fischer H."/>
            <person name="Fitzgerald M."/>
            <person name="Foley K."/>
            <person name="Gage D."/>
            <person name="Galagan J."/>
            <person name="Gearin G."/>
            <person name="Gnerre S."/>
            <person name="Gnirke A."/>
            <person name="Goyette A."/>
            <person name="Graham J."/>
            <person name="Grandbois E."/>
            <person name="Gyaltsen K."/>
            <person name="Hafez N."/>
            <person name="Hagopian D."/>
            <person name="Hagos B."/>
            <person name="Hall J."/>
            <person name="Hatcher B."/>
            <person name="Heller A."/>
            <person name="Higgins H."/>
            <person name="Honan T."/>
            <person name="Horn A."/>
            <person name="Houde N."/>
            <person name="Hughes L."/>
            <person name="Hulme W."/>
            <person name="Husby E."/>
            <person name="Iliev I."/>
            <person name="Jaffe D."/>
            <person name="Jones C."/>
            <person name="Kamal M."/>
            <person name="Kamat A."/>
            <person name="Kamvysselis M."/>
            <person name="Karlsson E."/>
            <person name="Kells C."/>
            <person name="Kieu A."/>
            <person name="Kisner P."/>
            <person name="Kodira C."/>
            <person name="Kulbokas E."/>
            <person name="Labutti K."/>
            <person name="Lama D."/>
            <person name="Landers T."/>
            <person name="Leger J."/>
            <person name="Levine S."/>
            <person name="Lewis D."/>
            <person name="Lewis T."/>
            <person name="Lindblad-toh K."/>
            <person name="Liu X."/>
            <person name="Lokyitsang T."/>
            <person name="Lokyitsang Y."/>
            <person name="Lucien O."/>
            <person name="Lui A."/>
            <person name="Ma L.J."/>
            <person name="Mabbitt R."/>
            <person name="Macdonald J."/>
            <person name="Maclean C."/>
            <person name="Major J."/>
            <person name="Manning J."/>
            <person name="Marabella R."/>
            <person name="Maru K."/>
            <person name="Matthews C."/>
            <person name="Mauceli E."/>
            <person name="Mccarthy M."/>
            <person name="Mcdonough S."/>
            <person name="Mcghee T."/>
            <person name="Meldrim J."/>
            <person name="Meneus L."/>
            <person name="Mesirov J."/>
            <person name="Mihalev A."/>
            <person name="Mihova T."/>
            <person name="Mikkelsen T."/>
            <person name="Mlenga V."/>
            <person name="Moru K."/>
            <person name="Mozes J."/>
            <person name="Mulrain L."/>
            <person name="Munson G."/>
            <person name="Naylor J."/>
            <person name="Newes C."/>
            <person name="Nguyen C."/>
            <person name="Nguyen N."/>
            <person name="Nguyen T."/>
            <person name="Nicol R."/>
            <person name="Nielsen C."/>
            <person name="Nizzari M."/>
            <person name="Norbu C."/>
            <person name="Norbu N."/>
            <person name="O'donnell P."/>
            <person name="Okoawo O."/>
            <person name="O'leary S."/>
            <person name="Omotosho B."/>
            <person name="O'neill K."/>
            <person name="Osman S."/>
            <person name="Parker S."/>
            <person name="Perrin D."/>
            <person name="Phunkhang P."/>
            <person name="Piqani B."/>
            <person name="Purcell S."/>
            <person name="Rachupka T."/>
            <person name="Ramasamy U."/>
            <person name="Rameau R."/>
            <person name="Ray V."/>
            <person name="Raymond C."/>
            <person name="Retta R."/>
            <person name="Richardson S."/>
            <person name="Rise C."/>
            <person name="Rodriguez J."/>
            <person name="Rogers J."/>
            <person name="Rogov P."/>
            <person name="Rutman M."/>
            <person name="Schupbach R."/>
            <person name="Seaman C."/>
            <person name="Settipalli S."/>
            <person name="Sharpe T."/>
            <person name="Sheridan J."/>
            <person name="Sherpa N."/>
            <person name="Shi J."/>
            <person name="Smirnov S."/>
            <person name="Smith C."/>
            <person name="Sougnez C."/>
            <person name="Spencer B."/>
            <person name="Stalker J."/>
            <person name="Stange-thomann N."/>
            <person name="Stavropoulos S."/>
            <person name="Stetson K."/>
            <person name="Stone C."/>
            <person name="Stone S."/>
            <person name="Stubbs M."/>
            <person name="Talamas J."/>
            <person name="Tchuinga P."/>
            <person name="Tenzing P."/>
            <person name="Tesfaye S."/>
            <person name="Theodore J."/>
            <person name="Thoulutsang Y."/>
            <person name="Topham K."/>
            <person name="Towey S."/>
            <person name="Tsamla T."/>
            <person name="Tsomo N."/>
            <person name="Vallee D."/>
            <person name="Vassiliev H."/>
            <person name="Venkataraman V."/>
            <person name="Vinson J."/>
            <person name="Vo A."/>
            <person name="Wade C."/>
            <person name="Wang S."/>
            <person name="Wangchuk T."/>
            <person name="Wangdi T."/>
            <person name="Whittaker C."/>
            <person name="Wilkinson J."/>
            <person name="Wu Y."/>
            <person name="Wyman D."/>
            <person name="Yadav S."/>
            <person name="Yang S."/>
            <person name="Yang X."/>
            <person name="Yeager S."/>
            <person name="Yee E."/>
            <person name="Young G."/>
            <person name="Zainoun J."/>
            <person name="Zembeck L."/>
            <person name="Zimmer A."/>
            <person name="Zody M."/>
            <person name="Lander E."/>
        </authorList>
    </citation>
    <scope>NUCLEOTIDE SEQUENCE [LARGE SCALE GENOMIC DNA]</scope>
</reference>
<dbReference type="GeneTree" id="ENSGT00940000168554"/>
<dbReference type="Gene3D" id="2.60.120.290">
    <property type="entry name" value="Spermadhesin, CUB domain"/>
    <property type="match status" value="2"/>
</dbReference>
<dbReference type="FunFam" id="2.60.120.290:FF:000068">
    <property type="entry name" value="Metalloendopeptidase"/>
    <property type="match status" value="1"/>
</dbReference>
<keyword evidence="1" id="KW-0677">Repeat</keyword>
<feature type="domain" description="CUB" evidence="6">
    <location>
        <begin position="27"/>
        <end position="139"/>
    </location>
</feature>
<keyword evidence="2 3" id="KW-1015">Disulfide bond</keyword>
<evidence type="ECO:0000256" key="2">
    <source>
        <dbReference type="ARBA" id="ARBA00023157"/>
    </source>
</evidence>
<dbReference type="InterPro" id="IPR000859">
    <property type="entry name" value="CUB_dom"/>
</dbReference>
<dbReference type="SMART" id="SM00042">
    <property type="entry name" value="CUB"/>
    <property type="match status" value="2"/>
</dbReference>
<feature type="disulfide bond" evidence="3">
    <location>
        <begin position="149"/>
        <end position="176"/>
    </location>
</feature>
<dbReference type="OMA" id="EAGMRIN"/>
<dbReference type="Ensembl" id="ENSCSAVT00000016313.1">
    <property type="protein sequence ID" value="ENSCSAVP00000016132.1"/>
    <property type="gene ID" value="ENSCSAVG00000009492.1"/>
</dbReference>
<evidence type="ECO:0000256" key="1">
    <source>
        <dbReference type="ARBA" id="ARBA00022737"/>
    </source>
</evidence>
<dbReference type="CDD" id="cd00041">
    <property type="entry name" value="CUB"/>
    <property type="match status" value="2"/>
</dbReference>
<evidence type="ECO:0000313" key="8">
    <source>
        <dbReference type="Proteomes" id="UP000007875"/>
    </source>
</evidence>
<dbReference type="SUPFAM" id="SSF49854">
    <property type="entry name" value="Spermadhesin, CUB domain"/>
    <property type="match status" value="2"/>
</dbReference>
<dbReference type="HOGENOM" id="CLU_015228_5_2_1"/>
<keyword evidence="8" id="KW-1185">Reference proteome</keyword>
<reference evidence="7" key="2">
    <citation type="submission" date="2025-08" db="UniProtKB">
        <authorList>
            <consortium name="Ensembl"/>
        </authorList>
    </citation>
    <scope>IDENTIFICATION</scope>
</reference>
<proteinExistence type="predicted"/>
<name>H2ZEW6_CIOSA</name>
<dbReference type="AlphaFoldDB" id="H2ZEW6"/>
<feature type="chain" id="PRO_5003579182" description="CUB domain-containing protein" evidence="5">
    <location>
        <begin position="18"/>
        <end position="253"/>
    </location>
</feature>
<protein>
    <recommendedName>
        <fullName evidence="6">CUB domain-containing protein</fullName>
    </recommendedName>
</protein>
<dbReference type="PROSITE" id="PS01180">
    <property type="entry name" value="CUB"/>
    <property type="match status" value="2"/>
</dbReference>
<dbReference type="InterPro" id="IPR035914">
    <property type="entry name" value="Sperma_CUB_dom_sf"/>
</dbReference>
<reference evidence="7" key="3">
    <citation type="submission" date="2025-09" db="UniProtKB">
        <authorList>
            <consortium name="Ensembl"/>
        </authorList>
    </citation>
    <scope>IDENTIFICATION</scope>
</reference>
<dbReference type="eggNOG" id="ENOG502QTZ9">
    <property type="taxonomic scope" value="Eukaryota"/>
</dbReference>
<evidence type="ECO:0000259" key="6">
    <source>
        <dbReference type="PROSITE" id="PS01180"/>
    </source>
</evidence>
<evidence type="ECO:0000256" key="5">
    <source>
        <dbReference type="SAM" id="SignalP"/>
    </source>
</evidence>
<dbReference type="Pfam" id="PF00431">
    <property type="entry name" value="CUB"/>
    <property type="match status" value="2"/>
</dbReference>
<dbReference type="PANTHER" id="PTHR24251">
    <property type="entry name" value="OVOCHYMASE-RELATED"/>
    <property type="match status" value="1"/>
</dbReference>
<evidence type="ECO:0000256" key="4">
    <source>
        <dbReference type="SAM" id="MobiDB-lite"/>
    </source>
</evidence>
<evidence type="ECO:0000313" key="7">
    <source>
        <dbReference type="Ensembl" id="ENSCSAVP00000016132.1"/>
    </source>
</evidence>
<feature type="signal peptide" evidence="5">
    <location>
        <begin position="1"/>
        <end position="17"/>
    </location>
</feature>
<dbReference type="FunFam" id="2.60.120.290:FF:000013">
    <property type="entry name" value="Membrane frizzled-related protein"/>
    <property type="match status" value="1"/>
</dbReference>
<evidence type="ECO:0000256" key="3">
    <source>
        <dbReference type="PROSITE-ProRule" id="PRU00059"/>
    </source>
</evidence>